<reference evidence="6 7" key="1">
    <citation type="journal article" date="2013" name="Genome Biol.">
        <title>Genome of Acanthamoeba castellanii highlights extensive lateral gene transfer and early evolution of tyrosine kinase signaling.</title>
        <authorList>
            <person name="Clarke M."/>
            <person name="Lohan A.J."/>
            <person name="Liu B."/>
            <person name="Lagkouvardos I."/>
            <person name="Roy S."/>
            <person name="Zafar N."/>
            <person name="Bertelli C."/>
            <person name="Schilde C."/>
            <person name="Kianianmomeni A."/>
            <person name="Burglin T.R."/>
            <person name="Frech C."/>
            <person name="Turcotte B."/>
            <person name="Kopec K.O."/>
            <person name="Synnott J.M."/>
            <person name="Choo C."/>
            <person name="Paponov I."/>
            <person name="Finkler A."/>
            <person name="Soon Heng Tan C."/>
            <person name="Hutchins A.P."/>
            <person name="Weinmeier T."/>
            <person name="Rattei T."/>
            <person name="Chu J.S."/>
            <person name="Gimenez G."/>
            <person name="Irimia M."/>
            <person name="Rigden D.J."/>
            <person name="Fitzpatrick D.A."/>
            <person name="Lorenzo-Morales J."/>
            <person name="Bateman A."/>
            <person name="Chiu C.H."/>
            <person name="Tang P."/>
            <person name="Hegemann P."/>
            <person name="Fromm H."/>
            <person name="Raoult D."/>
            <person name="Greub G."/>
            <person name="Miranda-Saavedra D."/>
            <person name="Chen N."/>
            <person name="Nash P."/>
            <person name="Ginger M.L."/>
            <person name="Horn M."/>
            <person name="Schaap P."/>
            <person name="Caler L."/>
            <person name="Loftus B."/>
        </authorList>
    </citation>
    <scope>NUCLEOTIDE SEQUENCE [LARGE SCALE GENOMIC DNA]</scope>
    <source>
        <strain evidence="6 7">Neff</strain>
    </source>
</reference>
<dbReference type="CDD" id="cd09902">
    <property type="entry name" value="H3TH_MKT1"/>
    <property type="match status" value="1"/>
</dbReference>
<evidence type="ECO:0000256" key="1">
    <source>
        <dbReference type="ARBA" id="ARBA00022845"/>
    </source>
</evidence>
<dbReference type="GeneID" id="14911718"/>
<dbReference type="RefSeq" id="XP_004333305.1">
    <property type="nucleotide sequence ID" value="XM_004333257.1"/>
</dbReference>
<dbReference type="OMA" id="RFYQTKV"/>
<accession>L8GE33</accession>
<comment type="similarity">
    <text evidence="2">Belongs to the XPG/RAD2 endonuclease family.</text>
</comment>
<dbReference type="Proteomes" id="UP000011083">
    <property type="component" value="Unassembled WGS sequence"/>
</dbReference>
<feature type="domain" description="Post-transcriptional regulator MKT1 N-terminal" evidence="5">
    <location>
        <begin position="296"/>
        <end position="382"/>
    </location>
</feature>
<organism evidence="6 7">
    <name type="scientific">Acanthamoeba castellanii (strain ATCC 30010 / Neff)</name>
    <dbReference type="NCBI Taxonomy" id="1257118"/>
    <lineage>
        <taxon>Eukaryota</taxon>
        <taxon>Amoebozoa</taxon>
        <taxon>Discosea</taxon>
        <taxon>Longamoebia</taxon>
        <taxon>Centramoebida</taxon>
        <taxon>Acanthamoebidae</taxon>
        <taxon>Acanthamoeba</taxon>
    </lineage>
</organism>
<dbReference type="Pfam" id="PF00752">
    <property type="entry name" value="XPG_N"/>
    <property type="match status" value="1"/>
</dbReference>
<dbReference type="InterPro" id="IPR029060">
    <property type="entry name" value="PIN-like_dom_sf"/>
</dbReference>
<dbReference type="VEuPathDB" id="AmoebaDB:ACA1_189580"/>
<evidence type="ECO:0000259" key="4">
    <source>
        <dbReference type="Pfam" id="PF12246"/>
    </source>
</evidence>
<evidence type="ECO:0000256" key="2">
    <source>
        <dbReference type="ARBA" id="ARBA00024023"/>
    </source>
</evidence>
<evidence type="ECO:0000259" key="3">
    <source>
        <dbReference type="Pfam" id="PF00752"/>
    </source>
</evidence>
<dbReference type="PANTHER" id="PTHR11081">
    <property type="entry name" value="FLAP ENDONUCLEASE FAMILY MEMBER"/>
    <property type="match status" value="1"/>
</dbReference>
<dbReference type="CDD" id="cd09858">
    <property type="entry name" value="PIN_MKT1"/>
    <property type="match status" value="1"/>
</dbReference>
<keyword evidence="7" id="KW-1185">Reference proteome</keyword>
<dbReference type="KEGG" id="acan:ACA1_189580"/>
<dbReference type="Pfam" id="PF12247">
    <property type="entry name" value="MKT1_N"/>
    <property type="match status" value="1"/>
</dbReference>
<evidence type="ECO:0000313" key="6">
    <source>
        <dbReference type="EMBL" id="ELR11292.1"/>
    </source>
</evidence>
<dbReference type="InterPro" id="IPR022039">
    <property type="entry name" value="MKT1_C"/>
</dbReference>
<evidence type="ECO:0000259" key="5">
    <source>
        <dbReference type="Pfam" id="PF12247"/>
    </source>
</evidence>
<gene>
    <name evidence="6" type="ORF">ACA1_189580</name>
</gene>
<keyword evidence="1" id="KW-0810">Translation regulation</keyword>
<dbReference type="STRING" id="1257118.L8GE33"/>
<sequence length="685" mass="77449">MPIRGLQEFLSERRLVQTGNISSLAHTRLGIEGANWLKKLPVNEPFQVATGGAPLTLAHAVDAELDKFKKASVKPLFVFSGLNLVKKDRPFLAGGADSRAQKRSSAWDAYYKGQISQAASLFENAEKYISLNFLTEVLQHFHAHGVEFMRAPYYSWPQGYVQTVYAGLELLLFGVSRIVVSIDFEKGTYEWVDHAAVLRELNMTQDQFIDACILAGFDLCSTFPPLLEGPFNFRAAYEMVKGYKTGLTAVQNHINHPQVQKLNYLDLFMRTRNVIRHHVIFTTNCTCEPFNKHACPSDLHELISPRLPNELYFLLCQGGILPQVVNNLLSGALLEAPPLVDSDEYRRMLGDLIDIRTKTLAILSLSLHDWYKQKRVVTIRWFDPSSEYDLDHAYRDDVLEYLKCYVKHSDIMNQLQKINKSSAADIGLSFVLQMVQDLGPPDLSVPDEPIVSQEELMAAVLFQGLEIRGYLTPDRQLTVLGKALSLVESKYQEETFILIELLTTGHLQPTPLHTQPRRPLLEANSPYAKEITLISRVVSLLSMNYHADKPWSGPIDHELMGFNSIVKALQRSLRNLTEILTAHAVITHKARLSPEDYINTSFRLPFLKESSTAMGVVIKYYLLGDDMPALVSKFPACRDITTDLNNAFAFWDQAMKVLVFLRDVQFISPELFAEFASADRLLHGQ</sequence>
<dbReference type="GO" id="GO:0006417">
    <property type="term" value="P:regulation of translation"/>
    <property type="evidence" value="ECO:0007669"/>
    <property type="project" value="UniProtKB-KW"/>
</dbReference>
<dbReference type="SUPFAM" id="SSF88723">
    <property type="entry name" value="PIN domain-like"/>
    <property type="match status" value="1"/>
</dbReference>
<feature type="domain" description="Post-transcriptional regulator MKT1 C-terminal" evidence="4">
    <location>
        <begin position="465"/>
        <end position="683"/>
    </location>
</feature>
<dbReference type="EMBL" id="KB008154">
    <property type="protein sequence ID" value="ELR11292.1"/>
    <property type="molecule type" value="Genomic_DNA"/>
</dbReference>
<dbReference type="InterPro" id="IPR037314">
    <property type="entry name" value="MKT1_H3TH"/>
</dbReference>
<feature type="domain" description="XPG N-terminal" evidence="3">
    <location>
        <begin position="1"/>
        <end position="87"/>
    </location>
</feature>
<dbReference type="InterPro" id="IPR006085">
    <property type="entry name" value="XPG_DNA_repair_N"/>
</dbReference>
<evidence type="ECO:0000313" key="7">
    <source>
        <dbReference type="Proteomes" id="UP000011083"/>
    </source>
</evidence>
<dbReference type="InterPro" id="IPR022040">
    <property type="entry name" value="MKT1_N"/>
</dbReference>
<protein>
    <submittedName>
        <fullName evidence="6">Viral life cyclerelated protein</fullName>
    </submittedName>
</protein>
<dbReference type="AlphaFoldDB" id="L8GE33"/>
<dbReference type="PANTHER" id="PTHR11081:SF32">
    <property type="entry name" value="POST-TRANSCRIPTIONAL REGULATOR MKT1"/>
    <property type="match status" value="1"/>
</dbReference>
<dbReference type="Pfam" id="PF12246">
    <property type="entry name" value="MKT1_C"/>
    <property type="match status" value="1"/>
</dbReference>
<name>L8GE33_ACACF</name>
<dbReference type="GO" id="GO:0017108">
    <property type="term" value="F:5'-flap endonuclease activity"/>
    <property type="evidence" value="ECO:0007669"/>
    <property type="project" value="TreeGrafter"/>
</dbReference>
<dbReference type="InterPro" id="IPR006084">
    <property type="entry name" value="XPG/Rad2"/>
</dbReference>
<dbReference type="Gene3D" id="3.40.50.1010">
    <property type="entry name" value="5'-nuclease"/>
    <property type="match status" value="1"/>
</dbReference>
<dbReference type="OrthoDB" id="17262at2759"/>
<proteinExistence type="inferred from homology"/>